<dbReference type="EMBL" id="BEZZ01000124">
    <property type="protein sequence ID" value="GCC26441.1"/>
    <property type="molecule type" value="Genomic_DNA"/>
</dbReference>
<gene>
    <name evidence="1" type="ORF">chiPu_0004858</name>
</gene>
<protein>
    <submittedName>
        <fullName evidence="1">Uncharacterized protein</fullName>
    </submittedName>
</protein>
<dbReference type="PANTHER" id="PTHR35348">
    <property type="entry name" value="TESTIS, PROSTATE AND PLACENTA-EXPRESSED PROTEIN"/>
    <property type="match status" value="1"/>
</dbReference>
<dbReference type="AlphaFoldDB" id="A0A401S7T3"/>
<organism evidence="1 2">
    <name type="scientific">Chiloscyllium punctatum</name>
    <name type="common">Brownbanded bambooshark</name>
    <name type="synonym">Hemiscyllium punctatum</name>
    <dbReference type="NCBI Taxonomy" id="137246"/>
    <lineage>
        <taxon>Eukaryota</taxon>
        <taxon>Metazoa</taxon>
        <taxon>Chordata</taxon>
        <taxon>Craniata</taxon>
        <taxon>Vertebrata</taxon>
        <taxon>Chondrichthyes</taxon>
        <taxon>Elasmobranchii</taxon>
        <taxon>Galeomorphii</taxon>
        <taxon>Galeoidea</taxon>
        <taxon>Orectolobiformes</taxon>
        <taxon>Hemiscylliidae</taxon>
        <taxon>Chiloscyllium</taxon>
    </lineage>
</organism>
<dbReference type="InterPro" id="IPR034584">
    <property type="entry name" value="SPMIP8"/>
</dbReference>
<evidence type="ECO:0000313" key="1">
    <source>
        <dbReference type="EMBL" id="GCC26441.1"/>
    </source>
</evidence>
<keyword evidence="2" id="KW-1185">Reference proteome</keyword>
<name>A0A401S7T3_CHIPU</name>
<accession>A0A401S7T3</accession>
<reference evidence="1 2" key="1">
    <citation type="journal article" date="2018" name="Nat. Ecol. Evol.">
        <title>Shark genomes provide insights into elasmobranch evolution and the origin of vertebrates.</title>
        <authorList>
            <person name="Hara Y"/>
            <person name="Yamaguchi K"/>
            <person name="Onimaru K"/>
            <person name="Kadota M"/>
            <person name="Koyanagi M"/>
            <person name="Keeley SD"/>
            <person name="Tatsumi K"/>
            <person name="Tanaka K"/>
            <person name="Motone F"/>
            <person name="Kageyama Y"/>
            <person name="Nozu R"/>
            <person name="Adachi N"/>
            <person name="Nishimura O"/>
            <person name="Nakagawa R"/>
            <person name="Tanegashima C"/>
            <person name="Kiyatake I"/>
            <person name="Matsumoto R"/>
            <person name="Murakumo K"/>
            <person name="Nishida K"/>
            <person name="Terakita A"/>
            <person name="Kuratani S"/>
            <person name="Sato K"/>
            <person name="Hyodo S Kuraku.S."/>
        </authorList>
    </citation>
    <scope>NUCLEOTIDE SEQUENCE [LARGE SCALE GENOMIC DNA]</scope>
</reference>
<dbReference type="OrthoDB" id="9970246at2759"/>
<proteinExistence type="predicted"/>
<dbReference type="PANTHER" id="PTHR35348:SF1">
    <property type="entry name" value="TESTIS, PROSTATE AND PLACENTA-EXPRESSED PROTEIN"/>
    <property type="match status" value="1"/>
</dbReference>
<sequence length="70" mass="8457">MEDGLGLDVHFSGYAVRYLKPNITQSWKYHLHSEPSVSKYDQKPVPYETWNRYRRLSSPFSRTSFQQPWY</sequence>
<comment type="caution">
    <text evidence="1">The sequence shown here is derived from an EMBL/GenBank/DDBJ whole genome shotgun (WGS) entry which is preliminary data.</text>
</comment>
<evidence type="ECO:0000313" key="2">
    <source>
        <dbReference type="Proteomes" id="UP000287033"/>
    </source>
</evidence>
<dbReference type="Proteomes" id="UP000287033">
    <property type="component" value="Unassembled WGS sequence"/>
</dbReference>